<dbReference type="RefSeq" id="WP_260975115.1">
    <property type="nucleotide sequence ID" value="NZ_JAOANI010000012.1"/>
</dbReference>
<name>A0A9X2WDQ7_9GAMM</name>
<reference evidence="2" key="1">
    <citation type="journal article" date="2022" name="Front. Microbiol.">
        <title>Genome-based taxonomic rearrangement of Oceanobacter-related bacteria including the description of Thalassolituus hydrocarbonoclasticus sp. nov. and Thalassolituus pacificus sp. nov. and emended description of the genus Thalassolituus.</title>
        <authorList>
            <person name="Dong C."/>
            <person name="Wei L."/>
            <person name="Wang J."/>
            <person name="Lai Q."/>
            <person name="Huang Z."/>
            <person name="Shao Z."/>
        </authorList>
    </citation>
    <scope>NUCLEOTIDE SEQUENCE</scope>
    <source>
        <strain evidence="2">59MF3M-4</strain>
    </source>
</reference>
<dbReference type="Proteomes" id="UP001147830">
    <property type="component" value="Unassembled WGS sequence"/>
</dbReference>
<keyword evidence="3" id="KW-1185">Reference proteome</keyword>
<comment type="caution">
    <text evidence="2">The sequence shown here is derived from an EMBL/GenBank/DDBJ whole genome shotgun (WGS) entry which is preliminary data.</text>
</comment>
<accession>A0A9X2WDQ7</accession>
<dbReference type="EMBL" id="JAOANI010000012">
    <property type="protein sequence ID" value="MCT7358195.1"/>
    <property type="molecule type" value="Genomic_DNA"/>
</dbReference>
<sequence>MGISLGVWTHSNPESAPITIKKQTGSNMVKKTLLSLAIAATTAGLAGCNISSVETHNDNVDTTPVTSGTVGNGGQATEITRVIYNPSSTNAAGLPNIPLITDLLIQGLAGADSDCASEDTATCLDGTIPFPGGDIALGGAGYNPIFSAVGDLDGFSTVSAIDVAFDGALDATSIVTTPGALTNVLLVPLNYTNDPIAGGKPLNNDAPALNAANPFGAPVSIEASVVTYSDSADDANNVLRIMPKEPLKSKTRYLVVVTDGLKDAEGVGVRSSTTFSLLAVATADAQDPTAAKLQGAIRSWVGLAKGITGGLGQQLETSDIAYTTTFTTGGGTEVLSGMAAPGLVNAAVNQTMPADLRYVIESNLVSSNGDVTAAAAGFIGYVNALPEQNKTGIITALGGAEAWQANAGAAVALAAALPQPAPRVADFTVKEVPLTALGITGTNLNISNGSIKLPYYLSAPDTTSLATLSTTALRSFAGFWQADDTLGTDLSALLSAVNIPASAVTPPSSNVTRLFPLAKTGLHTSETNPLGYVDVPVSVFYSSTEDCSASGYDPVIYQHGITTKRTAAIPFAAQVVAADACTAVVAIDLPMHGLDPTDATEKNLLGGLYTAPADMNGDSVTNSTDDLIYGLLQQRHFGLTQSATGTPRSMLVATPGTDGDVSPADGIYDDSGSGSLFINIANFQNTRDNMRQAVMDLLNLNASLKYLNFSDSAVVGADINTNASVKFAGHSLGSIVGTPFLALSNALNGSSNIYLNNVEAGVLANGSGHVTKMIENSFAFGPTIVDGFEALGNQASTPLDLSQGSSLFELTMHIFQATIDSADPMNFAGMLNASAAGSGVLMFEIVGDGASNAPDLVVPPAAFADNGTPPRVLLDNVLQGEDGSNDKLADTSAAPLAGATPLASAAGFTAATQSEGDGSQYLRRKVSFTAGDHSSFGELDDATGTEMIGQVNEFFDNDGKVLTMTNTAIVKQ</sequence>
<organism evidence="2 3">
    <name type="scientific">Thalassolituus pacificus</name>
    <dbReference type="NCBI Taxonomy" id="2975440"/>
    <lineage>
        <taxon>Bacteria</taxon>
        <taxon>Pseudomonadati</taxon>
        <taxon>Pseudomonadota</taxon>
        <taxon>Gammaproteobacteria</taxon>
        <taxon>Oceanospirillales</taxon>
        <taxon>Oceanospirillaceae</taxon>
        <taxon>Thalassolituus</taxon>
    </lineage>
</organism>
<proteinExistence type="predicted"/>
<dbReference type="InterPro" id="IPR025920">
    <property type="entry name" value="Lipase_bact_N"/>
</dbReference>
<gene>
    <name evidence="2" type="ORF">NYR02_04060</name>
</gene>
<feature type="domain" description="Bacterial virulence factor lipase N-terminal" evidence="1">
    <location>
        <begin position="135"/>
        <end position="335"/>
    </location>
</feature>
<dbReference type="Pfam" id="PF12262">
    <property type="entry name" value="Lipase_bact_N"/>
    <property type="match status" value="1"/>
</dbReference>
<reference evidence="2" key="2">
    <citation type="submission" date="2022-08" db="EMBL/GenBank/DDBJ databases">
        <authorList>
            <person name="Dong C."/>
        </authorList>
    </citation>
    <scope>NUCLEOTIDE SEQUENCE</scope>
    <source>
        <strain evidence="2">59MF3M-4</strain>
    </source>
</reference>
<evidence type="ECO:0000313" key="2">
    <source>
        <dbReference type="EMBL" id="MCT7358195.1"/>
    </source>
</evidence>
<protein>
    <recommendedName>
        <fullName evidence="1">Bacterial virulence factor lipase N-terminal domain-containing protein</fullName>
    </recommendedName>
</protein>
<dbReference type="InterPro" id="IPR029058">
    <property type="entry name" value="AB_hydrolase_fold"/>
</dbReference>
<evidence type="ECO:0000259" key="1">
    <source>
        <dbReference type="Pfam" id="PF12262"/>
    </source>
</evidence>
<evidence type="ECO:0000313" key="3">
    <source>
        <dbReference type="Proteomes" id="UP001147830"/>
    </source>
</evidence>
<dbReference type="Gene3D" id="3.40.50.1820">
    <property type="entry name" value="alpha/beta hydrolase"/>
    <property type="match status" value="1"/>
</dbReference>
<dbReference type="AlphaFoldDB" id="A0A9X2WDQ7"/>